<protein>
    <submittedName>
        <fullName evidence="2">Uncharacterized protein</fullName>
    </submittedName>
</protein>
<dbReference type="InterPro" id="IPR036085">
    <property type="entry name" value="PAZ_dom_sf"/>
</dbReference>
<feature type="region of interest" description="Disordered" evidence="1">
    <location>
        <begin position="114"/>
        <end position="143"/>
    </location>
</feature>
<dbReference type="AlphaFoldDB" id="A0A4S4KD49"/>
<accession>A0A4S4KD49</accession>
<dbReference type="Gene3D" id="2.170.260.10">
    <property type="entry name" value="paz domain"/>
    <property type="match status" value="1"/>
</dbReference>
<dbReference type="SUPFAM" id="SSF101690">
    <property type="entry name" value="PAZ domain"/>
    <property type="match status" value="1"/>
</dbReference>
<evidence type="ECO:0000313" key="3">
    <source>
        <dbReference type="Proteomes" id="UP000309038"/>
    </source>
</evidence>
<name>A0A4S4KD49_9APHY</name>
<organism evidence="2 3">
    <name type="scientific">Hermanssonia centrifuga</name>
    <dbReference type="NCBI Taxonomy" id="98765"/>
    <lineage>
        <taxon>Eukaryota</taxon>
        <taxon>Fungi</taxon>
        <taxon>Dikarya</taxon>
        <taxon>Basidiomycota</taxon>
        <taxon>Agaricomycotina</taxon>
        <taxon>Agaricomycetes</taxon>
        <taxon>Polyporales</taxon>
        <taxon>Meruliaceae</taxon>
        <taxon>Hermanssonia</taxon>
    </lineage>
</organism>
<comment type="caution">
    <text evidence="2">The sequence shown here is derived from an EMBL/GenBank/DDBJ whole genome shotgun (WGS) entry which is preliminary data.</text>
</comment>
<keyword evidence="3" id="KW-1185">Reference proteome</keyword>
<sequence length="143" mass="15929">MTFDYLGETAACYKPIDLINYAMEALGLRDLRHLKGVVVYVKPIYRKKIIKDVVVEAGLQESPIDGQPITVAAHYMASHKIVIDDPKAFGIKFSGDAIFWAEVCNIVEGQRYKRKPSPEDTTMFTQQSISKPADRMGASGYAV</sequence>
<reference evidence="2 3" key="1">
    <citation type="submission" date="2019-02" db="EMBL/GenBank/DDBJ databases">
        <title>Genome sequencing of the rare red list fungi Phlebia centrifuga.</title>
        <authorList>
            <person name="Buettner E."/>
            <person name="Kellner H."/>
        </authorList>
    </citation>
    <scope>NUCLEOTIDE SEQUENCE [LARGE SCALE GENOMIC DNA]</scope>
    <source>
        <strain evidence="2 3">DSM 108282</strain>
    </source>
</reference>
<feature type="compositionally biased region" description="Polar residues" evidence="1">
    <location>
        <begin position="119"/>
        <end position="130"/>
    </location>
</feature>
<dbReference type="Proteomes" id="UP000309038">
    <property type="component" value="Unassembled WGS sequence"/>
</dbReference>
<gene>
    <name evidence="2" type="ORF">EW026_g5744</name>
</gene>
<evidence type="ECO:0000313" key="2">
    <source>
        <dbReference type="EMBL" id="THG96008.1"/>
    </source>
</evidence>
<proteinExistence type="predicted"/>
<evidence type="ECO:0000256" key="1">
    <source>
        <dbReference type="SAM" id="MobiDB-lite"/>
    </source>
</evidence>
<dbReference type="EMBL" id="SGPJ01000270">
    <property type="protein sequence ID" value="THG96008.1"/>
    <property type="molecule type" value="Genomic_DNA"/>
</dbReference>